<dbReference type="Gene3D" id="3.40.50.300">
    <property type="entry name" value="P-loop containing nucleotide triphosphate hydrolases"/>
    <property type="match status" value="1"/>
</dbReference>
<evidence type="ECO:0000313" key="7">
    <source>
        <dbReference type="Proteomes" id="UP001373714"/>
    </source>
</evidence>
<dbReference type="EMBL" id="JAVHNS010000010">
    <property type="protein sequence ID" value="KAK6342226.1"/>
    <property type="molecule type" value="Genomic_DNA"/>
</dbReference>
<feature type="repeat" description="ANK" evidence="3">
    <location>
        <begin position="810"/>
        <end position="838"/>
    </location>
</feature>
<dbReference type="SUPFAM" id="SSF48403">
    <property type="entry name" value="Ankyrin repeat"/>
    <property type="match status" value="2"/>
</dbReference>
<dbReference type="InterPro" id="IPR054471">
    <property type="entry name" value="GPIID_WHD"/>
</dbReference>
<dbReference type="PROSITE" id="PS50837">
    <property type="entry name" value="NACHT"/>
    <property type="match status" value="1"/>
</dbReference>
<feature type="repeat" description="ANK" evidence="3">
    <location>
        <begin position="836"/>
        <end position="868"/>
    </location>
</feature>
<keyword evidence="1" id="KW-0677">Repeat</keyword>
<feature type="repeat" description="ANK" evidence="3">
    <location>
        <begin position="746"/>
        <end position="778"/>
    </location>
</feature>
<dbReference type="InterPro" id="IPR027417">
    <property type="entry name" value="P-loop_NTPase"/>
</dbReference>
<dbReference type="InterPro" id="IPR056884">
    <property type="entry name" value="NPHP3-like_N"/>
</dbReference>
<feature type="domain" description="NACHT" evidence="5">
    <location>
        <begin position="60"/>
        <end position="207"/>
    </location>
</feature>
<feature type="repeat" description="ANK" evidence="3">
    <location>
        <begin position="867"/>
        <end position="899"/>
    </location>
</feature>
<dbReference type="Pfam" id="PF24883">
    <property type="entry name" value="NPHP3_N"/>
    <property type="match status" value="1"/>
</dbReference>
<reference evidence="6 7" key="1">
    <citation type="submission" date="2019-10" db="EMBL/GenBank/DDBJ databases">
        <authorList>
            <person name="Palmer J.M."/>
        </authorList>
    </citation>
    <scope>NUCLEOTIDE SEQUENCE [LARGE SCALE GENOMIC DNA]</scope>
    <source>
        <strain evidence="6 7">TWF730</strain>
    </source>
</reference>
<evidence type="ECO:0000259" key="5">
    <source>
        <dbReference type="PROSITE" id="PS50837"/>
    </source>
</evidence>
<name>A0AAV9UJ97_9PEZI</name>
<evidence type="ECO:0000256" key="4">
    <source>
        <dbReference type="SAM" id="SignalP"/>
    </source>
</evidence>
<organism evidence="6 7">
    <name type="scientific">Orbilia blumenaviensis</name>
    <dbReference type="NCBI Taxonomy" id="1796055"/>
    <lineage>
        <taxon>Eukaryota</taxon>
        <taxon>Fungi</taxon>
        <taxon>Dikarya</taxon>
        <taxon>Ascomycota</taxon>
        <taxon>Pezizomycotina</taxon>
        <taxon>Orbiliomycetes</taxon>
        <taxon>Orbiliales</taxon>
        <taxon>Orbiliaceae</taxon>
        <taxon>Orbilia</taxon>
    </lineage>
</organism>
<dbReference type="Pfam" id="PF12796">
    <property type="entry name" value="Ank_2"/>
    <property type="match status" value="5"/>
</dbReference>
<feature type="repeat" description="ANK" evidence="3">
    <location>
        <begin position="960"/>
        <end position="992"/>
    </location>
</feature>
<keyword evidence="4" id="KW-0732">Signal</keyword>
<feature type="repeat" description="ANK" evidence="3">
    <location>
        <begin position="1023"/>
        <end position="1055"/>
    </location>
</feature>
<comment type="caution">
    <text evidence="6">The sequence shown here is derived from an EMBL/GenBank/DDBJ whole genome shotgun (WGS) entry which is preliminary data.</text>
</comment>
<feature type="repeat" description="ANK" evidence="3">
    <location>
        <begin position="898"/>
        <end position="930"/>
    </location>
</feature>
<dbReference type="InterPro" id="IPR002110">
    <property type="entry name" value="Ankyrin_rpt"/>
</dbReference>
<keyword evidence="7" id="KW-1185">Reference proteome</keyword>
<dbReference type="Pfam" id="PF00023">
    <property type="entry name" value="Ank"/>
    <property type="match status" value="2"/>
</dbReference>
<keyword evidence="2 3" id="KW-0040">ANK repeat</keyword>
<dbReference type="AlphaFoldDB" id="A0AAV9UJ97"/>
<feature type="repeat" description="ANK" evidence="3">
    <location>
        <begin position="1079"/>
        <end position="1104"/>
    </location>
</feature>
<feature type="repeat" description="ANK" evidence="3">
    <location>
        <begin position="688"/>
        <end position="720"/>
    </location>
</feature>
<dbReference type="PANTHER" id="PTHR24126:SF14">
    <property type="entry name" value="ANK_REP_REGION DOMAIN-CONTAINING PROTEIN"/>
    <property type="match status" value="1"/>
</dbReference>
<accession>A0AAV9UJ97</accession>
<evidence type="ECO:0000256" key="3">
    <source>
        <dbReference type="PROSITE-ProRule" id="PRU00023"/>
    </source>
</evidence>
<dbReference type="InterPro" id="IPR036770">
    <property type="entry name" value="Ankyrin_rpt-contain_sf"/>
</dbReference>
<dbReference type="SMART" id="SM00248">
    <property type="entry name" value="ANK"/>
    <property type="match status" value="15"/>
</dbReference>
<protein>
    <recommendedName>
        <fullName evidence="5">NACHT domain-containing protein</fullName>
    </recommendedName>
</protein>
<proteinExistence type="predicted"/>
<feature type="chain" id="PRO_5043866511" description="NACHT domain-containing protein" evidence="4">
    <location>
        <begin position="17"/>
        <end position="1186"/>
    </location>
</feature>
<dbReference type="PANTHER" id="PTHR24126">
    <property type="entry name" value="ANKYRIN REPEAT, PH AND SEC7 DOMAIN CONTAINING PROTEIN SECG-RELATED"/>
    <property type="match status" value="1"/>
</dbReference>
<feature type="repeat" description="ANK" evidence="3">
    <location>
        <begin position="991"/>
        <end position="1023"/>
    </location>
</feature>
<evidence type="ECO:0000256" key="1">
    <source>
        <dbReference type="ARBA" id="ARBA00022737"/>
    </source>
</evidence>
<dbReference type="SUPFAM" id="SSF52540">
    <property type="entry name" value="P-loop containing nucleoside triphosphate hydrolases"/>
    <property type="match status" value="1"/>
</dbReference>
<evidence type="ECO:0000256" key="2">
    <source>
        <dbReference type="ARBA" id="ARBA00023043"/>
    </source>
</evidence>
<sequence>MLKNVMLLTFSQVQVAIDSWLSPADPSTNYNAAIQRRHKDSGRWFLQSASFEKWKRQRNSFLWLRGIPGCGKTVLSSIIIEHLKESETIIDRHLLYFYFDDNDVGKQSLEKMLRVLTSQLYTLRGEVSEQLHSLFSLCNNGKDQPALGSLRSTFVSMAEKAGEIWLVLDAVDESSRDTKTRKQLLSWIQDTVTSSRHLNIHLLITSRIEEDIESELKNCTIKPQIVSIHSDLIGNDIQEFIEHRVAETTEFKRWGPKGRERIKKVLSEKANGMFKWVDCQLDALEKCLGPTNLDKALEDLPENLEETYSRILNNIPDNYKNEAIRILQFLTYSPRPLTIDELVDALAVNTNNTVYFNPHHRIPIKMEMLRYCPGLVAVAATSKDSKSKGVSDGDEDGDDVVRIELAHSSIREYIISKRFQPADQIIKQDLQEANAKASMAKVCFGYLLSSGSSALSGDFRNRTLTILHDFPLTTFCDEYCPSLAAVLEADDTVQDFVRKFLHEIRWSNSLYLLPKETQYDLNFHHYSALCYASRSGLKKGVQYLLGQNVYMDPEILKAECNKALWLAADQGYYEIAELLLNSGADPNHEVVYSIRMDRVLTRASGGGHRDNVGSPLASGRVLPKSGCDTGVLSGSPKNHLKFVELLLGIRAPANAQGEIFGNPRYMELPRGWVNTVGAFPNKANVNADSDSALLRASLNGHRDIVKLLLENGADVNTSGPEIYSWSLINNREDLILLLAHDNQYEDHGNAILGASSNGNRDVVELLLEYGANINKDGGKALCGAAQNGHRDVVELLLKNGANINWYYGKALYRALVNGHRDIVKLFLEVGADVNLDDGNFLYRASEYGYQDVVELLLEGGAGINARNKSAALRGASWGGHRNIVELWLKNGADVNASGEKGALYAASLRGYQDVVELLLEGGAGINARNKSAALSAASWGGHRNIVELWLKNGADVNASGEKGALYGASLHGYQDVVELLLEGGAGINARNKSAALSAASAHGHRDIVELLLKNGADIDINAGESAALRWASWAGHRDVVELLLEYGADVDAGSDGVLFASLVGHHGNIKIGRGGACAMAVRNGHCEVLELLLNRGVDLNVVDYELFSVAAYLGYYDVVKLLLERGVSRHWTLTKPAREIMTVETWYQYQHDGPLTPVAEPFSSTDRRKDRVRIVELLRNFWYQKG</sequence>
<dbReference type="Proteomes" id="UP001373714">
    <property type="component" value="Unassembled WGS sequence"/>
</dbReference>
<dbReference type="PROSITE" id="PS50297">
    <property type="entry name" value="ANK_REP_REGION"/>
    <property type="match status" value="10"/>
</dbReference>
<gene>
    <name evidence="6" type="ORF">TWF730_001704</name>
</gene>
<feature type="repeat" description="ANK" evidence="3">
    <location>
        <begin position="929"/>
        <end position="961"/>
    </location>
</feature>
<evidence type="ECO:0000313" key="6">
    <source>
        <dbReference type="EMBL" id="KAK6342226.1"/>
    </source>
</evidence>
<feature type="repeat" description="ANK" evidence="3">
    <location>
        <begin position="776"/>
        <end position="804"/>
    </location>
</feature>
<feature type="signal peptide" evidence="4">
    <location>
        <begin position="1"/>
        <end position="16"/>
    </location>
</feature>
<dbReference type="PROSITE" id="PS50088">
    <property type="entry name" value="ANK_REPEAT"/>
    <property type="match status" value="12"/>
</dbReference>
<dbReference type="Gene3D" id="1.25.40.20">
    <property type="entry name" value="Ankyrin repeat-containing domain"/>
    <property type="match status" value="6"/>
</dbReference>
<dbReference type="Pfam" id="PF22939">
    <property type="entry name" value="WHD_GPIID"/>
    <property type="match status" value="1"/>
</dbReference>
<dbReference type="InterPro" id="IPR007111">
    <property type="entry name" value="NACHT_NTPase"/>
</dbReference>